<dbReference type="AlphaFoldDB" id="A0A401FIK4"/>
<evidence type="ECO:0000256" key="3">
    <source>
        <dbReference type="ARBA" id="ARBA00023163"/>
    </source>
</evidence>
<dbReference type="PANTHER" id="PTHR30055:SF234">
    <property type="entry name" value="HTH-TYPE TRANSCRIPTIONAL REGULATOR BETI"/>
    <property type="match status" value="1"/>
</dbReference>
<keyword evidence="2 4" id="KW-0238">DNA-binding</keyword>
<comment type="caution">
    <text evidence="6">The sequence shown here is derived from an EMBL/GenBank/DDBJ whole genome shotgun (WGS) entry which is preliminary data.</text>
</comment>
<name>A0A401FIK4_9LACO</name>
<dbReference type="InterPro" id="IPR009057">
    <property type="entry name" value="Homeodomain-like_sf"/>
</dbReference>
<dbReference type="GO" id="GO:0003700">
    <property type="term" value="F:DNA-binding transcription factor activity"/>
    <property type="evidence" value="ECO:0007669"/>
    <property type="project" value="TreeGrafter"/>
</dbReference>
<evidence type="ECO:0000256" key="4">
    <source>
        <dbReference type="PROSITE-ProRule" id="PRU00335"/>
    </source>
</evidence>
<dbReference type="Proteomes" id="UP000286974">
    <property type="component" value="Unassembled WGS sequence"/>
</dbReference>
<dbReference type="GO" id="GO:0000976">
    <property type="term" value="F:transcription cis-regulatory region binding"/>
    <property type="evidence" value="ECO:0007669"/>
    <property type="project" value="TreeGrafter"/>
</dbReference>
<dbReference type="PANTHER" id="PTHR30055">
    <property type="entry name" value="HTH-TYPE TRANSCRIPTIONAL REGULATOR RUTR"/>
    <property type="match status" value="1"/>
</dbReference>
<reference evidence="6 7" key="1">
    <citation type="submission" date="2017-11" db="EMBL/GenBank/DDBJ databases">
        <title>Draft Genome Sequence of Lactobacillus curieae NBRC 111893 isolated from Koso, a Japanese sugar-Vegetable Fermented Beverage.</title>
        <authorList>
            <person name="Chiou T.Y."/>
            <person name="Oshima K."/>
            <person name="Suda W."/>
            <person name="Hattori M."/>
            <person name="Takahashi T."/>
        </authorList>
    </citation>
    <scope>NUCLEOTIDE SEQUENCE [LARGE SCALE GENOMIC DNA]</scope>
    <source>
        <strain evidence="6 7">NBRC111893</strain>
    </source>
</reference>
<evidence type="ECO:0000313" key="6">
    <source>
        <dbReference type="EMBL" id="GAY72195.1"/>
    </source>
</evidence>
<dbReference type="RefSeq" id="WP_125007716.1">
    <property type="nucleotide sequence ID" value="NZ_BEXA01000001.1"/>
</dbReference>
<dbReference type="Pfam" id="PF00440">
    <property type="entry name" value="TetR_N"/>
    <property type="match status" value="1"/>
</dbReference>
<dbReference type="SUPFAM" id="SSF46689">
    <property type="entry name" value="Homeodomain-like"/>
    <property type="match status" value="1"/>
</dbReference>
<sequence>MPTKRDTDTLILNAFADLVTKYGYKATTTKKIATAAGVNEITIFRHFKDKAHLLDSLISQYMETVDELEGQFKISGDIATDLTWIAKTYEEFVANHRALFTI</sequence>
<evidence type="ECO:0000256" key="2">
    <source>
        <dbReference type="ARBA" id="ARBA00023125"/>
    </source>
</evidence>
<accession>A0A401FIK4</accession>
<dbReference type="Gene3D" id="1.10.357.10">
    <property type="entry name" value="Tetracycline Repressor, domain 2"/>
    <property type="match status" value="1"/>
</dbReference>
<feature type="domain" description="HTH tetR-type" evidence="5">
    <location>
        <begin position="5"/>
        <end position="65"/>
    </location>
</feature>
<dbReference type="PRINTS" id="PR00455">
    <property type="entry name" value="HTHTETR"/>
</dbReference>
<evidence type="ECO:0000313" key="7">
    <source>
        <dbReference type="Proteomes" id="UP000286974"/>
    </source>
</evidence>
<dbReference type="InterPro" id="IPR050109">
    <property type="entry name" value="HTH-type_TetR-like_transc_reg"/>
</dbReference>
<dbReference type="InterPro" id="IPR001647">
    <property type="entry name" value="HTH_TetR"/>
</dbReference>
<proteinExistence type="predicted"/>
<evidence type="ECO:0000256" key="1">
    <source>
        <dbReference type="ARBA" id="ARBA00023015"/>
    </source>
</evidence>
<evidence type="ECO:0000259" key="5">
    <source>
        <dbReference type="PROSITE" id="PS50977"/>
    </source>
</evidence>
<dbReference type="EMBL" id="BEXA01000001">
    <property type="protein sequence ID" value="GAY72195.1"/>
    <property type="molecule type" value="Genomic_DNA"/>
</dbReference>
<keyword evidence="1" id="KW-0805">Transcription regulation</keyword>
<organism evidence="6 7">
    <name type="scientific">Lentilactobacillus kosonis</name>
    <dbReference type="NCBI Taxonomy" id="2810561"/>
    <lineage>
        <taxon>Bacteria</taxon>
        <taxon>Bacillati</taxon>
        <taxon>Bacillota</taxon>
        <taxon>Bacilli</taxon>
        <taxon>Lactobacillales</taxon>
        <taxon>Lactobacillaceae</taxon>
        <taxon>Lentilactobacillus</taxon>
    </lineage>
</organism>
<protein>
    <submittedName>
        <fullName evidence="6">Transcriptional regulator, TetR family</fullName>
    </submittedName>
</protein>
<keyword evidence="3" id="KW-0804">Transcription</keyword>
<dbReference type="PROSITE" id="PS50977">
    <property type="entry name" value="HTH_TETR_2"/>
    <property type="match status" value="1"/>
</dbReference>
<gene>
    <name evidence="6" type="ORF">NBRC111893_341</name>
</gene>
<dbReference type="OrthoDB" id="277085at2"/>
<feature type="DNA-binding region" description="H-T-H motif" evidence="4">
    <location>
        <begin position="28"/>
        <end position="47"/>
    </location>
</feature>
<keyword evidence="7" id="KW-1185">Reference proteome</keyword>